<evidence type="ECO:0000313" key="3">
    <source>
        <dbReference type="Proteomes" id="UP000823927"/>
    </source>
</evidence>
<accession>A0A9D1JQ79</accession>
<reference evidence="2" key="2">
    <citation type="journal article" date="2021" name="PeerJ">
        <title>Extensive microbial diversity within the chicken gut microbiome revealed by metagenomics and culture.</title>
        <authorList>
            <person name="Gilroy R."/>
            <person name="Ravi A."/>
            <person name="Getino M."/>
            <person name="Pursley I."/>
            <person name="Horton D.L."/>
            <person name="Alikhan N.F."/>
            <person name="Baker D."/>
            <person name="Gharbi K."/>
            <person name="Hall N."/>
            <person name="Watson M."/>
            <person name="Adriaenssens E.M."/>
            <person name="Foster-Nyarko E."/>
            <person name="Jarju S."/>
            <person name="Secka A."/>
            <person name="Antonio M."/>
            <person name="Oren A."/>
            <person name="Chaudhuri R.R."/>
            <person name="La Ragione R."/>
            <person name="Hildebrand F."/>
            <person name="Pallen M.J."/>
        </authorList>
    </citation>
    <scope>NUCLEOTIDE SEQUENCE</scope>
    <source>
        <strain evidence="2">CHK178-757</strain>
    </source>
</reference>
<proteinExistence type="predicted"/>
<feature type="coiled-coil region" evidence="1">
    <location>
        <begin position="7"/>
        <end position="34"/>
    </location>
</feature>
<evidence type="ECO:0000256" key="1">
    <source>
        <dbReference type="SAM" id="Coils"/>
    </source>
</evidence>
<comment type="caution">
    <text evidence="2">The sequence shown here is derived from an EMBL/GenBank/DDBJ whole genome shotgun (WGS) entry which is preliminary data.</text>
</comment>
<organism evidence="2 3">
    <name type="scientific">Candidatus Scybalocola faecigallinarum</name>
    <dbReference type="NCBI Taxonomy" id="2840941"/>
    <lineage>
        <taxon>Bacteria</taxon>
        <taxon>Bacillati</taxon>
        <taxon>Bacillota</taxon>
        <taxon>Clostridia</taxon>
        <taxon>Lachnospirales</taxon>
        <taxon>Lachnospiraceae</taxon>
        <taxon>Lachnospiraceae incertae sedis</taxon>
        <taxon>Candidatus Scybalocola (ex Gilroy et al. 2021)</taxon>
    </lineage>
</organism>
<name>A0A9D1JQ79_9FIRM</name>
<sequence>MAGELEKDDYLRVRQELSRKAECLDQQITEVTAKLHESEATADDGVREAVATMKKYSGEQKLTKEIADVFIDRILIYDPKHIEIQWKLPDEVIKFIEG</sequence>
<evidence type="ECO:0000313" key="2">
    <source>
        <dbReference type="EMBL" id="HIS46050.1"/>
    </source>
</evidence>
<keyword evidence="1" id="KW-0175">Coiled coil</keyword>
<reference evidence="2" key="1">
    <citation type="submission" date="2020-10" db="EMBL/GenBank/DDBJ databases">
        <authorList>
            <person name="Gilroy R."/>
        </authorList>
    </citation>
    <scope>NUCLEOTIDE SEQUENCE</scope>
    <source>
        <strain evidence="2">CHK178-757</strain>
    </source>
</reference>
<dbReference type="Proteomes" id="UP000823927">
    <property type="component" value="Unassembled WGS sequence"/>
</dbReference>
<gene>
    <name evidence="2" type="ORF">IAB46_00550</name>
</gene>
<dbReference type="AlphaFoldDB" id="A0A9D1JQ79"/>
<dbReference type="EMBL" id="DVIT01000002">
    <property type="protein sequence ID" value="HIS46050.1"/>
    <property type="molecule type" value="Genomic_DNA"/>
</dbReference>
<protein>
    <submittedName>
        <fullName evidence="2">Uncharacterized protein</fullName>
    </submittedName>
</protein>